<organism evidence="2 3">
    <name type="scientific">Austropuccinia psidii MF-1</name>
    <dbReference type="NCBI Taxonomy" id="1389203"/>
    <lineage>
        <taxon>Eukaryota</taxon>
        <taxon>Fungi</taxon>
        <taxon>Dikarya</taxon>
        <taxon>Basidiomycota</taxon>
        <taxon>Pucciniomycotina</taxon>
        <taxon>Pucciniomycetes</taxon>
        <taxon>Pucciniales</taxon>
        <taxon>Sphaerophragmiaceae</taxon>
        <taxon>Austropuccinia</taxon>
    </lineage>
</organism>
<proteinExistence type="predicted"/>
<sequence length="142" mass="16659">MNSYLTVRKFLGHPNTCNLLNGWHPFLENKNMMLLIAELRENNRPPPKKVPRTAPVASSSNSNMKKQPQAQNKGKGKESATESQRRIRIPWKMYFRWPEQWCNYTKRRNPTKISEMILDILDRIPNLFIAINDVKSHISDKN</sequence>
<protein>
    <submittedName>
        <fullName evidence="2">Uncharacterized protein</fullName>
    </submittedName>
</protein>
<reference evidence="2" key="1">
    <citation type="submission" date="2021-03" db="EMBL/GenBank/DDBJ databases">
        <title>Draft genome sequence of rust myrtle Austropuccinia psidii MF-1, a brazilian biotype.</title>
        <authorList>
            <person name="Quecine M.C."/>
            <person name="Pachon D.M.R."/>
            <person name="Bonatelli M.L."/>
            <person name="Correr F.H."/>
            <person name="Franceschini L.M."/>
            <person name="Leite T.F."/>
            <person name="Margarido G.R.A."/>
            <person name="Almeida C.A."/>
            <person name="Ferrarezi J.A."/>
            <person name="Labate C.A."/>
        </authorList>
    </citation>
    <scope>NUCLEOTIDE SEQUENCE</scope>
    <source>
        <strain evidence="2">MF-1</strain>
    </source>
</reference>
<dbReference type="Proteomes" id="UP000765509">
    <property type="component" value="Unassembled WGS sequence"/>
</dbReference>
<evidence type="ECO:0000313" key="3">
    <source>
        <dbReference type="Proteomes" id="UP000765509"/>
    </source>
</evidence>
<name>A0A9Q3E628_9BASI</name>
<comment type="caution">
    <text evidence="2">The sequence shown here is derived from an EMBL/GenBank/DDBJ whole genome shotgun (WGS) entry which is preliminary data.</text>
</comment>
<feature type="compositionally biased region" description="Polar residues" evidence="1">
    <location>
        <begin position="56"/>
        <end position="72"/>
    </location>
</feature>
<evidence type="ECO:0000313" key="2">
    <source>
        <dbReference type="EMBL" id="MBW0515519.1"/>
    </source>
</evidence>
<feature type="region of interest" description="Disordered" evidence="1">
    <location>
        <begin position="40"/>
        <end position="85"/>
    </location>
</feature>
<dbReference type="EMBL" id="AVOT02024674">
    <property type="protein sequence ID" value="MBW0515519.1"/>
    <property type="molecule type" value="Genomic_DNA"/>
</dbReference>
<accession>A0A9Q3E628</accession>
<gene>
    <name evidence="2" type="ORF">O181_055234</name>
</gene>
<evidence type="ECO:0000256" key="1">
    <source>
        <dbReference type="SAM" id="MobiDB-lite"/>
    </source>
</evidence>
<keyword evidence="3" id="KW-1185">Reference proteome</keyword>
<dbReference type="AlphaFoldDB" id="A0A9Q3E628"/>
<feature type="compositionally biased region" description="Basic and acidic residues" evidence="1">
    <location>
        <begin position="75"/>
        <end position="85"/>
    </location>
</feature>